<dbReference type="InterPro" id="IPR015422">
    <property type="entry name" value="PyrdxlP-dep_Trfase_small"/>
</dbReference>
<evidence type="ECO:0000313" key="3">
    <source>
        <dbReference type="Proteomes" id="UP000264141"/>
    </source>
</evidence>
<evidence type="ECO:0000259" key="1">
    <source>
        <dbReference type="Pfam" id="PF00266"/>
    </source>
</evidence>
<comment type="caution">
    <text evidence="2">The sequence shown here is derived from an EMBL/GenBank/DDBJ whole genome shotgun (WGS) entry which is preliminary data.</text>
</comment>
<evidence type="ECO:0000313" key="2">
    <source>
        <dbReference type="EMBL" id="HCE17192.1"/>
    </source>
</evidence>
<dbReference type="PANTHER" id="PTHR43586">
    <property type="entry name" value="CYSTEINE DESULFURASE"/>
    <property type="match status" value="1"/>
</dbReference>
<accession>A0A3D1JFA7</accession>
<dbReference type="SUPFAM" id="SSF53383">
    <property type="entry name" value="PLP-dependent transferases"/>
    <property type="match status" value="1"/>
</dbReference>
<dbReference type="AlphaFoldDB" id="A0A3D1JFA7"/>
<dbReference type="PANTHER" id="PTHR43586:SF21">
    <property type="entry name" value="PYRIDOXAL PHOSPHATE (PLP)-DEPENDENT ASPARTATE AMINOTRANSFERASE SUPERFAMILY"/>
    <property type="match status" value="1"/>
</dbReference>
<dbReference type="Gene3D" id="3.40.640.10">
    <property type="entry name" value="Type I PLP-dependent aspartate aminotransferase-like (Major domain)"/>
    <property type="match status" value="1"/>
</dbReference>
<reference evidence="2 3" key="1">
    <citation type="journal article" date="2018" name="Nat. Biotechnol.">
        <title>A standardized bacterial taxonomy based on genome phylogeny substantially revises the tree of life.</title>
        <authorList>
            <person name="Parks D.H."/>
            <person name="Chuvochina M."/>
            <person name="Waite D.W."/>
            <person name="Rinke C."/>
            <person name="Skarshewski A."/>
            <person name="Chaumeil P.A."/>
            <person name="Hugenholtz P."/>
        </authorList>
    </citation>
    <scope>NUCLEOTIDE SEQUENCE [LARGE SCALE GENOMIC DNA]</scope>
    <source>
        <strain evidence="2">UBA8781</strain>
    </source>
</reference>
<feature type="domain" description="Aminotransferase class V" evidence="1">
    <location>
        <begin position="301"/>
        <end position="409"/>
    </location>
</feature>
<dbReference type="InterPro" id="IPR011340">
    <property type="entry name" value="Cys_dSase-rel"/>
</dbReference>
<dbReference type="STRING" id="229919.GCA_001050195_02058"/>
<dbReference type="Gene3D" id="3.90.1150.10">
    <property type="entry name" value="Aspartate Aminotransferase, domain 1"/>
    <property type="match status" value="1"/>
</dbReference>
<dbReference type="Pfam" id="PF00266">
    <property type="entry name" value="Aminotran_5"/>
    <property type="match status" value="2"/>
</dbReference>
<dbReference type="Proteomes" id="UP000264141">
    <property type="component" value="Unassembled WGS sequence"/>
</dbReference>
<dbReference type="InterPro" id="IPR015424">
    <property type="entry name" value="PyrdxlP-dep_Trfase"/>
</dbReference>
<dbReference type="NCBIfam" id="TIGR01976">
    <property type="entry name" value="am_tr_V_VC1184"/>
    <property type="match status" value="1"/>
</dbReference>
<organism evidence="2 3">
    <name type="scientific">Anaerolinea thermolimosa</name>
    <dbReference type="NCBI Taxonomy" id="229919"/>
    <lineage>
        <taxon>Bacteria</taxon>
        <taxon>Bacillati</taxon>
        <taxon>Chloroflexota</taxon>
        <taxon>Anaerolineae</taxon>
        <taxon>Anaerolineales</taxon>
        <taxon>Anaerolineaceae</taxon>
        <taxon>Anaerolinea</taxon>
    </lineage>
</organism>
<dbReference type="EMBL" id="DPBP01000022">
    <property type="protein sequence ID" value="HCE17192.1"/>
    <property type="molecule type" value="Genomic_DNA"/>
</dbReference>
<dbReference type="InterPro" id="IPR000192">
    <property type="entry name" value="Aminotrans_V_dom"/>
</dbReference>
<protein>
    <submittedName>
        <fullName evidence="2">Cysteine desulfurase-like protein</fullName>
    </submittedName>
</protein>
<name>A0A3D1JFA7_9CHLR</name>
<dbReference type="InterPro" id="IPR015421">
    <property type="entry name" value="PyrdxlP-dep_Trfase_major"/>
</dbReference>
<feature type="domain" description="Aminotransferase class V" evidence="1">
    <location>
        <begin position="20"/>
        <end position="279"/>
    </location>
</feature>
<dbReference type="OrthoDB" id="9804366at2"/>
<sequence>MTLDIAAIRSHFPALQQPAIFLDNPGGTQIARQSLERIHTYLTRTNANHGGEFATSRASDATIDAARAAMADFLNASRPEEIVFGPNMTSLTFNLSRALARTFQPGDLLVVTHLDHDANISPWLHVAEDRGCRVRWVDFNPHTGMLDLDDFRSALEERPKLVAFGYASNALGTINPVYEMTSLAKRAGALVYIDAVQYAAHGPIDVQKIGCDFLVCSAYKFFGPHVGVLYGRYDLLDRLSAYRVRPAPADPPGKFETGTGNFEGYAGVLGALEYFEWLGKNFGHDFLELYSGEYTGRRLVFKQAMAAVRAYEAELSRAILEGLHSIPGVHIYGPATPDLIDHRVPTISFTMEGHSPQEIARRLDQEGIYVWNGNFYALAVTTRLGLEDKGGLLRVGATHYNSLDEIARLITALERMASK</sequence>
<gene>
    <name evidence="2" type="ORF">DEQ80_04970</name>
</gene>
<proteinExistence type="predicted"/>
<dbReference type="RefSeq" id="WP_062193161.1">
    <property type="nucleotide sequence ID" value="NZ_DF967965.1"/>
</dbReference>